<feature type="region of interest" description="Disordered" evidence="1">
    <location>
        <begin position="1"/>
        <end position="32"/>
    </location>
</feature>
<sequence length="84" mass="9082">MFHIPLDSSSPTLASHPKVSPQYVKRESDGSSTSFNKALLRGLVCISHRPGQPEVCLTTGRSSITLCQAWKKADTAKISGKEVI</sequence>
<name>A0AAN8AVN2_ELEMC</name>
<reference evidence="2 3" key="1">
    <citation type="journal article" date="2023" name="Genes (Basel)">
        <title>Chromosome-Level Genome Assembly and Circadian Gene Repertoire of the Patagonia Blennie Eleginops maclovinus-The Closest Ancestral Proxy of Antarctic Cryonotothenioids.</title>
        <authorList>
            <person name="Cheng C.C."/>
            <person name="Rivera-Colon A.G."/>
            <person name="Minhas B.F."/>
            <person name="Wilson L."/>
            <person name="Rayamajhi N."/>
            <person name="Vargas-Chacoff L."/>
            <person name="Catchen J.M."/>
        </authorList>
    </citation>
    <scope>NUCLEOTIDE SEQUENCE [LARGE SCALE GENOMIC DNA]</scope>
    <source>
        <strain evidence="2">JMC-PN-2008</strain>
    </source>
</reference>
<comment type="caution">
    <text evidence="2">The sequence shown here is derived from an EMBL/GenBank/DDBJ whole genome shotgun (WGS) entry which is preliminary data.</text>
</comment>
<keyword evidence="3" id="KW-1185">Reference proteome</keyword>
<evidence type="ECO:0000313" key="3">
    <source>
        <dbReference type="Proteomes" id="UP001346869"/>
    </source>
</evidence>
<dbReference type="Proteomes" id="UP001346869">
    <property type="component" value="Unassembled WGS sequence"/>
</dbReference>
<accession>A0AAN8AVN2</accession>
<proteinExistence type="predicted"/>
<gene>
    <name evidence="2" type="ORF">PBY51_019325</name>
</gene>
<reference evidence="2 3" key="2">
    <citation type="journal article" date="2023" name="Mol. Biol. Evol.">
        <title>Genomics of Secondarily Temperate Adaptation in the Only Non-Antarctic Icefish.</title>
        <authorList>
            <person name="Rivera-Colon A.G."/>
            <person name="Rayamajhi N."/>
            <person name="Minhas B.F."/>
            <person name="Madrigal G."/>
            <person name="Bilyk K.T."/>
            <person name="Yoon V."/>
            <person name="Hune M."/>
            <person name="Gregory S."/>
            <person name="Cheng C.H.C."/>
            <person name="Catchen J.M."/>
        </authorList>
    </citation>
    <scope>NUCLEOTIDE SEQUENCE [LARGE SCALE GENOMIC DNA]</scope>
    <source>
        <strain evidence="2">JMC-PN-2008</strain>
    </source>
</reference>
<evidence type="ECO:0000313" key="2">
    <source>
        <dbReference type="EMBL" id="KAK5874378.1"/>
    </source>
</evidence>
<dbReference type="AlphaFoldDB" id="A0AAN8AVN2"/>
<dbReference type="EMBL" id="JAUZQC010000003">
    <property type="protein sequence ID" value="KAK5874378.1"/>
    <property type="molecule type" value="Genomic_DNA"/>
</dbReference>
<evidence type="ECO:0000256" key="1">
    <source>
        <dbReference type="SAM" id="MobiDB-lite"/>
    </source>
</evidence>
<protein>
    <submittedName>
        <fullName evidence="2">Uncharacterized protein</fullName>
    </submittedName>
</protein>
<organism evidence="2 3">
    <name type="scientific">Eleginops maclovinus</name>
    <name type="common">Patagonian blennie</name>
    <name type="synonym">Eleginus maclovinus</name>
    <dbReference type="NCBI Taxonomy" id="56733"/>
    <lineage>
        <taxon>Eukaryota</taxon>
        <taxon>Metazoa</taxon>
        <taxon>Chordata</taxon>
        <taxon>Craniata</taxon>
        <taxon>Vertebrata</taxon>
        <taxon>Euteleostomi</taxon>
        <taxon>Actinopterygii</taxon>
        <taxon>Neopterygii</taxon>
        <taxon>Teleostei</taxon>
        <taxon>Neoteleostei</taxon>
        <taxon>Acanthomorphata</taxon>
        <taxon>Eupercaria</taxon>
        <taxon>Perciformes</taxon>
        <taxon>Notothenioidei</taxon>
        <taxon>Eleginopidae</taxon>
        <taxon>Eleginops</taxon>
    </lineage>
</organism>